<accession>A0A9Q1KG51</accession>
<gene>
    <name evidence="2" type="ORF">Cgig2_011332</name>
</gene>
<dbReference type="AlphaFoldDB" id="A0A9Q1KG51"/>
<organism evidence="2 3">
    <name type="scientific">Carnegiea gigantea</name>
    <dbReference type="NCBI Taxonomy" id="171969"/>
    <lineage>
        <taxon>Eukaryota</taxon>
        <taxon>Viridiplantae</taxon>
        <taxon>Streptophyta</taxon>
        <taxon>Embryophyta</taxon>
        <taxon>Tracheophyta</taxon>
        <taxon>Spermatophyta</taxon>
        <taxon>Magnoliopsida</taxon>
        <taxon>eudicotyledons</taxon>
        <taxon>Gunneridae</taxon>
        <taxon>Pentapetalae</taxon>
        <taxon>Caryophyllales</taxon>
        <taxon>Cactineae</taxon>
        <taxon>Cactaceae</taxon>
        <taxon>Cactoideae</taxon>
        <taxon>Echinocereeae</taxon>
        <taxon>Carnegiea</taxon>
    </lineage>
</organism>
<proteinExistence type="predicted"/>
<name>A0A9Q1KG51_9CARY</name>
<keyword evidence="3" id="KW-1185">Reference proteome</keyword>
<evidence type="ECO:0000256" key="1">
    <source>
        <dbReference type="SAM" id="MobiDB-lite"/>
    </source>
</evidence>
<dbReference type="Proteomes" id="UP001153076">
    <property type="component" value="Unassembled WGS sequence"/>
</dbReference>
<evidence type="ECO:0000313" key="3">
    <source>
        <dbReference type="Proteomes" id="UP001153076"/>
    </source>
</evidence>
<sequence>MSYQLPTLRRWTNDEIKSRVGQEFKIRFSRGYLQDTLDMTIITNEEEEANEEEHHNKSVKAESKVEDKTRASKVKAHFSDGKAAIDLIITNSQGYQNRTGPVGSTGSAGNRTIVWSSSGNLANSRILAEVMTELEKLLPGAHALLKSVRKVVAKSTNDALIRDTSKKPRSKTLVLSQDLYESKGFLMEIDAIENILQVPEIRCVNSRNSLCLVSALGSLKKRNRCCL</sequence>
<dbReference type="EMBL" id="JAKOGI010000146">
    <property type="protein sequence ID" value="KAJ8442142.1"/>
    <property type="molecule type" value="Genomic_DNA"/>
</dbReference>
<reference evidence="2" key="1">
    <citation type="submission" date="2022-04" db="EMBL/GenBank/DDBJ databases">
        <title>Carnegiea gigantea Genome sequencing and assembly v2.</title>
        <authorList>
            <person name="Copetti D."/>
            <person name="Sanderson M.J."/>
            <person name="Burquez A."/>
            <person name="Wojciechowski M.F."/>
        </authorList>
    </citation>
    <scope>NUCLEOTIDE SEQUENCE</scope>
    <source>
        <strain evidence="2">SGP5-SGP5p</strain>
        <tissue evidence="2">Aerial part</tissue>
    </source>
</reference>
<protein>
    <submittedName>
        <fullName evidence="2">Uncharacterized protein</fullName>
    </submittedName>
</protein>
<comment type="caution">
    <text evidence="2">The sequence shown here is derived from an EMBL/GenBank/DDBJ whole genome shotgun (WGS) entry which is preliminary data.</text>
</comment>
<evidence type="ECO:0000313" key="2">
    <source>
        <dbReference type="EMBL" id="KAJ8442142.1"/>
    </source>
</evidence>
<feature type="region of interest" description="Disordered" evidence="1">
    <location>
        <begin position="46"/>
        <end position="68"/>
    </location>
</feature>
<feature type="compositionally biased region" description="Basic and acidic residues" evidence="1">
    <location>
        <begin position="52"/>
        <end position="68"/>
    </location>
</feature>